<organism evidence="7 8">
    <name type="scientific">Patella caerulea</name>
    <name type="common">Rayed Mediterranean limpet</name>
    <dbReference type="NCBI Taxonomy" id="87958"/>
    <lineage>
        <taxon>Eukaryota</taxon>
        <taxon>Metazoa</taxon>
        <taxon>Spiralia</taxon>
        <taxon>Lophotrochozoa</taxon>
        <taxon>Mollusca</taxon>
        <taxon>Gastropoda</taxon>
        <taxon>Patellogastropoda</taxon>
        <taxon>Patelloidea</taxon>
        <taxon>Patellidae</taxon>
        <taxon>Patella</taxon>
    </lineage>
</organism>
<dbReference type="InterPro" id="IPR036259">
    <property type="entry name" value="MFS_trans_sf"/>
</dbReference>
<proteinExistence type="predicted"/>
<evidence type="ECO:0000256" key="3">
    <source>
        <dbReference type="ARBA" id="ARBA00022989"/>
    </source>
</evidence>
<feature type="transmembrane region" description="Helical" evidence="5">
    <location>
        <begin position="158"/>
        <end position="175"/>
    </location>
</feature>
<comment type="subcellular location">
    <subcellularLocation>
        <location evidence="1">Membrane</location>
        <topology evidence="1">Multi-pass membrane protein</topology>
    </subcellularLocation>
</comment>
<dbReference type="Pfam" id="PF00083">
    <property type="entry name" value="Sugar_tr"/>
    <property type="match status" value="1"/>
</dbReference>
<feature type="transmembrane region" description="Helical" evidence="5">
    <location>
        <begin position="215"/>
        <end position="238"/>
    </location>
</feature>
<feature type="transmembrane region" description="Helical" evidence="5">
    <location>
        <begin position="381"/>
        <end position="403"/>
    </location>
</feature>
<feature type="transmembrane region" description="Helical" evidence="5">
    <location>
        <begin position="181"/>
        <end position="203"/>
    </location>
</feature>
<evidence type="ECO:0000256" key="2">
    <source>
        <dbReference type="ARBA" id="ARBA00022692"/>
    </source>
</evidence>
<evidence type="ECO:0000313" key="8">
    <source>
        <dbReference type="Proteomes" id="UP001347796"/>
    </source>
</evidence>
<dbReference type="CDD" id="cd17317">
    <property type="entry name" value="MFS_SLC22"/>
    <property type="match status" value="1"/>
</dbReference>
<sequence length="562" mass="62506">MKFDDVLEYLGEFGLYQKRLYFLVCLPALANGLFIILSVFILAIPEHRCAVPSLSNDTYAIQGSWHEDLINQSIPSGKDGWSKCTIYNYTEDGNKTEVKCNKWVYDKSQYDNTFMSELNLVCGKEIYRSHSNLAMFMGKAVGAIVLGMFSDFLGRKKTLMICLFIKISSGIGLAFARNLASLLVCRFLVGFSGITCFITSYVIGMELVGPSKRKYAGNIIMLAWVTGLFILGLLAYFIRDWRNLVLASSVPSILFVSFWWLLPESPRWLLSKGRYKEAEEIIRKAAKVNQVDLPEKLFDKSSLETTVDAKISQMFTTPRLVAMSLIVFFNWFVASVTYYGLTLNVTNLSGDVYLNFTIGNIAETIAYILCIILLDRLGRKVLHCSVMLIGGIACLSTMFPVIYGDESHLWITTVLSTIGKLAISAAYASVYIFTAELFPTILRNTALGSSSTCSQFGGMISPYIADLGIIIGGDLKTALPLIVFGSVCVAAGLLSLFLPETLNQKLPENVADTKSLRRKGQNKATSATTEINGNHNEMEKFLDVQKQNPQDNVNNYMQCNKL</sequence>
<dbReference type="GO" id="GO:0022857">
    <property type="term" value="F:transmembrane transporter activity"/>
    <property type="evidence" value="ECO:0007669"/>
    <property type="project" value="InterPro"/>
</dbReference>
<feature type="domain" description="Major facilitator superfamily (MFS) profile" evidence="6">
    <location>
        <begin position="24"/>
        <end position="503"/>
    </location>
</feature>
<reference evidence="7 8" key="1">
    <citation type="submission" date="2024-01" db="EMBL/GenBank/DDBJ databases">
        <title>The genome of the rayed Mediterranean limpet Patella caerulea (Linnaeus, 1758).</title>
        <authorList>
            <person name="Anh-Thu Weber A."/>
            <person name="Halstead-Nussloch G."/>
        </authorList>
    </citation>
    <scope>NUCLEOTIDE SEQUENCE [LARGE SCALE GENOMIC DNA]</scope>
    <source>
        <strain evidence="7">AATW-2023a</strain>
        <tissue evidence="7">Whole specimen</tissue>
    </source>
</reference>
<dbReference type="GO" id="GO:0016020">
    <property type="term" value="C:membrane"/>
    <property type="evidence" value="ECO:0007669"/>
    <property type="project" value="UniProtKB-SubCell"/>
</dbReference>
<dbReference type="EMBL" id="JAZGQO010000015">
    <property type="protein sequence ID" value="KAK6169204.1"/>
    <property type="molecule type" value="Genomic_DNA"/>
</dbReference>
<dbReference type="AlphaFoldDB" id="A0AAN8J081"/>
<keyword evidence="3 5" id="KW-1133">Transmembrane helix</keyword>
<keyword evidence="4 5" id="KW-0472">Membrane</keyword>
<protein>
    <recommendedName>
        <fullName evidence="6">Major facilitator superfamily (MFS) profile domain-containing protein</fullName>
    </recommendedName>
</protein>
<comment type="caution">
    <text evidence="7">The sequence shown here is derived from an EMBL/GenBank/DDBJ whole genome shotgun (WGS) entry which is preliminary data.</text>
</comment>
<feature type="transmembrane region" description="Helical" evidence="5">
    <location>
        <begin position="353"/>
        <end position="374"/>
    </location>
</feature>
<name>A0AAN8J081_PATCE</name>
<feature type="transmembrane region" description="Helical" evidence="5">
    <location>
        <begin position="320"/>
        <end position="341"/>
    </location>
</feature>
<feature type="transmembrane region" description="Helical" evidence="5">
    <location>
        <begin position="20"/>
        <end position="44"/>
    </location>
</feature>
<dbReference type="InterPro" id="IPR020846">
    <property type="entry name" value="MFS_dom"/>
</dbReference>
<dbReference type="Proteomes" id="UP001347796">
    <property type="component" value="Unassembled WGS sequence"/>
</dbReference>
<evidence type="ECO:0000256" key="1">
    <source>
        <dbReference type="ARBA" id="ARBA00004141"/>
    </source>
</evidence>
<dbReference type="PANTHER" id="PTHR24064">
    <property type="entry name" value="SOLUTE CARRIER FAMILY 22 MEMBER"/>
    <property type="match status" value="1"/>
</dbReference>
<keyword evidence="8" id="KW-1185">Reference proteome</keyword>
<dbReference type="InterPro" id="IPR005828">
    <property type="entry name" value="MFS_sugar_transport-like"/>
</dbReference>
<dbReference type="SUPFAM" id="SSF103473">
    <property type="entry name" value="MFS general substrate transporter"/>
    <property type="match status" value="1"/>
</dbReference>
<evidence type="ECO:0000256" key="4">
    <source>
        <dbReference type="ARBA" id="ARBA00023136"/>
    </source>
</evidence>
<gene>
    <name evidence="7" type="ORF">SNE40_020300</name>
</gene>
<evidence type="ECO:0000256" key="5">
    <source>
        <dbReference type="SAM" id="Phobius"/>
    </source>
</evidence>
<evidence type="ECO:0000313" key="7">
    <source>
        <dbReference type="EMBL" id="KAK6169204.1"/>
    </source>
</evidence>
<feature type="transmembrane region" description="Helical" evidence="5">
    <location>
        <begin position="477"/>
        <end position="498"/>
    </location>
</feature>
<dbReference type="Gene3D" id="1.20.1250.20">
    <property type="entry name" value="MFS general substrate transporter like domains"/>
    <property type="match status" value="1"/>
</dbReference>
<feature type="transmembrane region" description="Helical" evidence="5">
    <location>
        <begin position="409"/>
        <end position="433"/>
    </location>
</feature>
<evidence type="ECO:0000259" key="6">
    <source>
        <dbReference type="PROSITE" id="PS50850"/>
    </source>
</evidence>
<keyword evidence="2 5" id="KW-0812">Transmembrane</keyword>
<accession>A0AAN8J081</accession>
<dbReference type="PROSITE" id="PS50850">
    <property type="entry name" value="MFS"/>
    <property type="match status" value="1"/>
</dbReference>